<evidence type="ECO:0000313" key="3">
    <source>
        <dbReference type="Proteomes" id="UP000295411"/>
    </source>
</evidence>
<dbReference type="Proteomes" id="UP000295411">
    <property type="component" value="Unassembled WGS sequence"/>
</dbReference>
<evidence type="ECO:0000313" key="2">
    <source>
        <dbReference type="EMBL" id="TDK24654.1"/>
    </source>
</evidence>
<comment type="caution">
    <text evidence="2">The sequence shown here is derived from an EMBL/GenBank/DDBJ whole genome shotgun (WGS) entry which is preliminary data.</text>
</comment>
<dbReference type="RefSeq" id="WP_133404323.1">
    <property type="nucleotide sequence ID" value="NZ_SMTK01000004.1"/>
</dbReference>
<feature type="region of interest" description="Disordered" evidence="1">
    <location>
        <begin position="80"/>
        <end position="123"/>
    </location>
</feature>
<reference evidence="2 3" key="1">
    <citation type="submission" date="2019-03" db="EMBL/GenBank/DDBJ databases">
        <title>Arthrobacter sp. nov., an bacterium isolated from biocrust in Mu Us Desert.</title>
        <authorList>
            <person name="Lixiong L."/>
        </authorList>
    </citation>
    <scope>NUCLEOTIDE SEQUENCE [LARGE SCALE GENOMIC DNA]</scope>
    <source>
        <strain evidence="2 3">SLN-3</strain>
    </source>
</reference>
<dbReference type="OrthoDB" id="5125216at2"/>
<dbReference type="EMBL" id="SMTK01000004">
    <property type="protein sequence ID" value="TDK24654.1"/>
    <property type="molecule type" value="Genomic_DNA"/>
</dbReference>
<sequence length="123" mass="12599">MKNKIVFAAGMAAGYVLGTRAGRESYEALKARAESLWNNPRVQESVSGATGVLKEKLPAVQEGTSGAVKKAQGALSGVLNKDARHAGGGRLADVTGPSGGKPGIVADPPFENQSDATRPDLTP</sequence>
<evidence type="ECO:0000256" key="1">
    <source>
        <dbReference type="SAM" id="MobiDB-lite"/>
    </source>
</evidence>
<organism evidence="2 3">
    <name type="scientific">Arthrobacter crusticola</name>
    <dbReference type="NCBI Taxonomy" id="2547960"/>
    <lineage>
        <taxon>Bacteria</taxon>
        <taxon>Bacillati</taxon>
        <taxon>Actinomycetota</taxon>
        <taxon>Actinomycetes</taxon>
        <taxon>Micrococcales</taxon>
        <taxon>Micrococcaceae</taxon>
        <taxon>Arthrobacter</taxon>
    </lineage>
</organism>
<keyword evidence="3" id="KW-1185">Reference proteome</keyword>
<accession>A0A4R5TUC7</accession>
<gene>
    <name evidence="2" type="ORF">E2F48_12575</name>
</gene>
<dbReference type="AlphaFoldDB" id="A0A4R5TUC7"/>
<proteinExistence type="predicted"/>
<name>A0A4R5TUC7_9MICC</name>
<protein>
    <submittedName>
        <fullName evidence="2">YtxH domain-containing protein</fullName>
    </submittedName>
</protein>